<evidence type="ECO:0000313" key="3">
    <source>
        <dbReference type="Proteomes" id="UP000001357"/>
    </source>
</evidence>
<feature type="region of interest" description="Disordered" evidence="1">
    <location>
        <begin position="299"/>
        <end position="323"/>
    </location>
</feature>
<dbReference type="AlphaFoldDB" id="A9UWH4"/>
<dbReference type="PANTHER" id="PTHR12761">
    <property type="entry name" value="HERMANSKY-PUDLAK SYNDROME PROTEIN 1"/>
    <property type="match status" value="1"/>
</dbReference>
<name>A9UWH4_MONBE</name>
<keyword evidence="3" id="KW-1185">Reference proteome</keyword>
<dbReference type="InterPro" id="IPR026053">
    <property type="entry name" value="HPS1"/>
</dbReference>
<proteinExistence type="predicted"/>
<dbReference type="InParanoid" id="A9UWH4"/>
<gene>
    <name evidence="2" type="ORF">MONBRDRAFT_7282</name>
</gene>
<dbReference type="GeneID" id="5890204"/>
<dbReference type="STRING" id="81824.A9UWH4"/>
<dbReference type="RefSeq" id="XP_001744980.1">
    <property type="nucleotide sequence ID" value="XM_001744928.1"/>
</dbReference>
<evidence type="ECO:0000313" key="2">
    <source>
        <dbReference type="EMBL" id="EDQ90213.1"/>
    </source>
</evidence>
<dbReference type="Proteomes" id="UP000001357">
    <property type="component" value="Unassembled WGS sequence"/>
</dbReference>
<dbReference type="EMBL" id="CH991548">
    <property type="protein sequence ID" value="EDQ90213.1"/>
    <property type="molecule type" value="Genomic_DNA"/>
</dbReference>
<reference evidence="2 3" key="1">
    <citation type="journal article" date="2008" name="Nature">
        <title>The genome of the choanoflagellate Monosiga brevicollis and the origin of metazoans.</title>
        <authorList>
            <consortium name="JGI Sequencing"/>
            <person name="King N."/>
            <person name="Westbrook M.J."/>
            <person name="Young S.L."/>
            <person name="Kuo A."/>
            <person name="Abedin M."/>
            <person name="Chapman J."/>
            <person name="Fairclough S."/>
            <person name="Hellsten U."/>
            <person name="Isogai Y."/>
            <person name="Letunic I."/>
            <person name="Marr M."/>
            <person name="Pincus D."/>
            <person name="Putnam N."/>
            <person name="Rokas A."/>
            <person name="Wright K.J."/>
            <person name="Zuzow R."/>
            <person name="Dirks W."/>
            <person name="Good M."/>
            <person name="Goodstein D."/>
            <person name="Lemons D."/>
            <person name="Li W."/>
            <person name="Lyons J.B."/>
            <person name="Morris A."/>
            <person name="Nichols S."/>
            <person name="Richter D.J."/>
            <person name="Salamov A."/>
            <person name="Bork P."/>
            <person name="Lim W.A."/>
            <person name="Manning G."/>
            <person name="Miller W.T."/>
            <person name="McGinnis W."/>
            <person name="Shapiro H."/>
            <person name="Tjian R."/>
            <person name="Grigoriev I.V."/>
            <person name="Rokhsar D."/>
        </authorList>
    </citation>
    <scope>NUCLEOTIDE SEQUENCE [LARGE SCALE GENOMIC DNA]</scope>
    <source>
        <strain evidence="3">MX1 / ATCC 50154</strain>
    </source>
</reference>
<accession>A9UWH4</accession>
<evidence type="ECO:0000256" key="1">
    <source>
        <dbReference type="SAM" id="MobiDB-lite"/>
    </source>
</evidence>
<dbReference type="FunCoup" id="A9UWH4">
    <property type="interactions" value="204"/>
</dbReference>
<dbReference type="GO" id="GO:0031085">
    <property type="term" value="C:BLOC-3 complex"/>
    <property type="evidence" value="ECO:0000318"/>
    <property type="project" value="GO_Central"/>
</dbReference>
<sequence length="597" mass="67685">MRCYAVVEDTSEIVFFSCNPEYEEVIKEFSRQQDSHYDGEEINVGMLSIYFLPFIQNSVRQIFTSQPHFTPSPCSCIRASMHLLFPLFFTLTVQELMRAESSLGIRGFETAEGHNVVIVKVVCLGLSPAYHSLLGKCLRIFHECTHMHICQHDDYHYIGMTDEIDLQLLRRQLVLLRRFLQLQFGSFLGMICAGDAAERRENWRRVDHFLQTALKLRLTHQAFLVECIEPISGIRTADEFRSIFEKHFAKSDKGWGNHGVLLSGTKLVQRYTRPDVEPLQGQDLLMLITYAQVVSQPMSTSSSIGGQGDKLPESDGMSLEPPKGLSAQEAWSQEEPVYLHCSDGSFSPFVMEREPDFCRLKPLAAQREALIKSEVPVAGDPPNWQLRCPNGRLKDLEEMDVRYDIIVRALQSANAQAAPTPVVQIADATAIIVPSSQKPAVTVCLQALETKQLNLIEHNASRIRTQLQQSLGQITQTNRKPSVSELKTVQKMREEMAKVMPTYVAYLRIKTMYNVTITTLRQYAGLVHYWYIDRSRNVLLCRSLDSRSTGQELGTLPCVERDESKGYTTLSMTQGSLRFTYFLWFESQAGARCVAVG</sequence>
<protein>
    <submittedName>
        <fullName evidence="2">Uncharacterized protein</fullName>
    </submittedName>
</protein>
<dbReference type="PANTHER" id="PTHR12761:SF1">
    <property type="entry name" value="BLOC-3 COMPLEX MEMBER HPS1"/>
    <property type="match status" value="1"/>
</dbReference>
<dbReference type="KEGG" id="mbr:MONBRDRAFT_7282"/>
<organism evidence="2 3">
    <name type="scientific">Monosiga brevicollis</name>
    <name type="common">Choanoflagellate</name>
    <dbReference type="NCBI Taxonomy" id="81824"/>
    <lineage>
        <taxon>Eukaryota</taxon>
        <taxon>Choanoflagellata</taxon>
        <taxon>Craspedida</taxon>
        <taxon>Salpingoecidae</taxon>
        <taxon>Monosiga</taxon>
    </lineage>
</organism>